<evidence type="ECO:0000313" key="12">
    <source>
        <dbReference type="Proteomes" id="UP000272942"/>
    </source>
</evidence>
<keyword evidence="4 9" id="KW-0677">Repeat</keyword>
<dbReference type="InterPro" id="IPR018502">
    <property type="entry name" value="Annexin_repeat"/>
</dbReference>
<dbReference type="Gene3D" id="1.10.220.10">
    <property type="entry name" value="Annexin"/>
    <property type="match status" value="2"/>
</dbReference>
<evidence type="ECO:0000256" key="3">
    <source>
        <dbReference type="ARBA" id="ARBA00022525"/>
    </source>
</evidence>
<dbReference type="SMART" id="SM00335">
    <property type="entry name" value="ANX"/>
    <property type="match status" value="1"/>
</dbReference>
<name>A0A183A9W5_9TREM</name>
<comment type="similarity">
    <text evidence="2 9">Belongs to the annexin family.</text>
</comment>
<dbReference type="GO" id="GO:0005576">
    <property type="term" value="C:extracellular region"/>
    <property type="evidence" value="ECO:0007669"/>
    <property type="project" value="UniProtKB-SubCell"/>
</dbReference>
<protein>
    <recommendedName>
        <fullName evidence="9">Annexin</fullName>
    </recommendedName>
</protein>
<dbReference type="FunFam" id="1.10.220.10:FF:000005">
    <property type="entry name" value="Annexin"/>
    <property type="match status" value="1"/>
</dbReference>
<dbReference type="Proteomes" id="UP000272942">
    <property type="component" value="Unassembled WGS sequence"/>
</dbReference>
<dbReference type="PROSITE" id="PS51897">
    <property type="entry name" value="ANNEXIN_2"/>
    <property type="match status" value="2"/>
</dbReference>
<comment type="subcellular location">
    <subcellularLocation>
        <location evidence="1">Secreted</location>
    </subcellularLocation>
</comment>
<reference evidence="13" key="1">
    <citation type="submission" date="2016-06" db="UniProtKB">
        <authorList>
            <consortium name="WormBaseParasite"/>
        </authorList>
    </citation>
    <scope>IDENTIFICATION</scope>
</reference>
<sequence>MPRQHFRKINLGPNGETFNPTLKAPEKNNVEEDCKKLRDAMKGLGTNEDALIEVLGHRNIEQRLDIRDEYKSLFGQDLMDRLNSELSGNFRSIMKMLVMEPQFISARALYKAMKGGGTKESVIVEVLCTSTNREIEAIKEAYLQDE</sequence>
<comment type="function">
    <text evidence="8">Calcium/phospholipid-binding protein which promotes membrane fusion and is involved in exocytosis.</text>
</comment>
<evidence type="ECO:0000313" key="13">
    <source>
        <dbReference type="WBParaSite" id="ECPE_0000375301-mRNA-1"/>
    </source>
</evidence>
<evidence type="ECO:0000256" key="6">
    <source>
        <dbReference type="ARBA" id="ARBA00023216"/>
    </source>
</evidence>
<keyword evidence="5 9" id="KW-0106">Calcium</keyword>
<dbReference type="GO" id="GO:0005886">
    <property type="term" value="C:plasma membrane"/>
    <property type="evidence" value="ECO:0007669"/>
    <property type="project" value="TreeGrafter"/>
</dbReference>
<evidence type="ECO:0000256" key="8">
    <source>
        <dbReference type="ARBA" id="ARBA00037210"/>
    </source>
</evidence>
<dbReference type="PANTHER" id="PTHR10502:SF239">
    <property type="entry name" value="ANNEXIN A7"/>
    <property type="match status" value="1"/>
</dbReference>
<dbReference type="GO" id="GO:0005544">
    <property type="term" value="F:calcium-dependent phospholipid binding"/>
    <property type="evidence" value="ECO:0007669"/>
    <property type="project" value="UniProtKB-KW"/>
</dbReference>
<dbReference type="InterPro" id="IPR018252">
    <property type="entry name" value="Annexin_repeat_CS"/>
</dbReference>
<evidence type="ECO:0000256" key="1">
    <source>
        <dbReference type="ARBA" id="ARBA00004613"/>
    </source>
</evidence>
<dbReference type="InterPro" id="IPR001464">
    <property type="entry name" value="Annexin"/>
</dbReference>
<dbReference type="InterPro" id="IPR037104">
    <property type="entry name" value="Annexin_sf"/>
</dbReference>
<feature type="region of interest" description="Disordered" evidence="10">
    <location>
        <begin position="1"/>
        <end position="24"/>
    </location>
</feature>
<dbReference type="PROSITE" id="PS00223">
    <property type="entry name" value="ANNEXIN_1"/>
    <property type="match status" value="1"/>
</dbReference>
<evidence type="ECO:0000256" key="2">
    <source>
        <dbReference type="ARBA" id="ARBA00007831"/>
    </source>
</evidence>
<reference evidence="11 12" key="2">
    <citation type="submission" date="2018-11" db="EMBL/GenBank/DDBJ databases">
        <authorList>
            <consortium name="Pathogen Informatics"/>
        </authorList>
    </citation>
    <scope>NUCLEOTIDE SEQUENCE [LARGE SCALE GENOMIC DNA]</scope>
    <source>
        <strain evidence="11 12">Egypt</strain>
    </source>
</reference>
<gene>
    <name evidence="11" type="ORF">ECPE_LOCUS3750</name>
</gene>
<keyword evidence="7 9" id="KW-0111">Calcium/phospholipid-binding</keyword>
<dbReference type="Pfam" id="PF00191">
    <property type="entry name" value="Annexin"/>
    <property type="match status" value="2"/>
</dbReference>
<keyword evidence="6 9" id="KW-0041">Annexin</keyword>
<dbReference type="PRINTS" id="PR00196">
    <property type="entry name" value="ANNEXIN"/>
</dbReference>
<dbReference type="GO" id="GO:0001786">
    <property type="term" value="F:phosphatidylserine binding"/>
    <property type="evidence" value="ECO:0007669"/>
    <property type="project" value="TreeGrafter"/>
</dbReference>
<evidence type="ECO:0000256" key="9">
    <source>
        <dbReference type="RuleBase" id="RU003540"/>
    </source>
</evidence>
<dbReference type="GO" id="GO:0005509">
    <property type="term" value="F:calcium ion binding"/>
    <property type="evidence" value="ECO:0007669"/>
    <property type="project" value="InterPro"/>
</dbReference>
<dbReference type="OrthoDB" id="37886at2759"/>
<evidence type="ECO:0000256" key="7">
    <source>
        <dbReference type="ARBA" id="ARBA00023302"/>
    </source>
</evidence>
<dbReference type="SUPFAM" id="SSF47874">
    <property type="entry name" value="Annexin"/>
    <property type="match status" value="1"/>
</dbReference>
<accession>A0A183A9W5</accession>
<dbReference type="WBParaSite" id="ECPE_0000375301-mRNA-1">
    <property type="protein sequence ID" value="ECPE_0000375301-mRNA-1"/>
    <property type="gene ID" value="ECPE_0000375301"/>
</dbReference>
<keyword evidence="3" id="KW-0964">Secreted</keyword>
<organism evidence="13">
    <name type="scientific">Echinostoma caproni</name>
    <dbReference type="NCBI Taxonomy" id="27848"/>
    <lineage>
        <taxon>Eukaryota</taxon>
        <taxon>Metazoa</taxon>
        <taxon>Spiralia</taxon>
        <taxon>Lophotrochozoa</taxon>
        <taxon>Platyhelminthes</taxon>
        <taxon>Trematoda</taxon>
        <taxon>Digenea</taxon>
        <taxon>Plagiorchiida</taxon>
        <taxon>Echinostomata</taxon>
        <taxon>Echinostomatoidea</taxon>
        <taxon>Echinostomatidae</taxon>
        <taxon>Echinostoma</taxon>
    </lineage>
</organism>
<dbReference type="GO" id="GO:0012506">
    <property type="term" value="C:vesicle membrane"/>
    <property type="evidence" value="ECO:0007669"/>
    <property type="project" value="TreeGrafter"/>
</dbReference>
<evidence type="ECO:0000256" key="10">
    <source>
        <dbReference type="SAM" id="MobiDB-lite"/>
    </source>
</evidence>
<dbReference type="AlphaFoldDB" id="A0A183A9W5"/>
<evidence type="ECO:0000256" key="5">
    <source>
        <dbReference type="ARBA" id="ARBA00022837"/>
    </source>
</evidence>
<keyword evidence="12" id="KW-1185">Reference proteome</keyword>
<dbReference type="GO" id="GO:0005737">
    <property type="term" value="C:cytoplasm"/>
    <property type="evidence" value="ECO:0007669"/>
    <property type="project" value="TreeGrafter"/>
</dbReference>
<comment type="domain">
    <text evidence="9">A pair of annexin repeats may form one binding site for calcium and phospholipid.</text>
</comment>
<dbReference type="EMBL" id="UZAN01040661">
    <property type="protein sequence ID" value="VDP70459.1"/>
    <property type="molecule type" value="Genomic_DNA"/>
</dbReference>
<evidence type="ECO:0000313" key="11">
    <source>
        <dbReference type="EMBL" id="VDP70459.1"/>
    </source>
</evidence>
<evidence type="ECO:0000256" key="4">
    <source>
        <dbReference type="ARBA" id="ARBA00022737"/>
    </source>
</evidence>
<dbReference type="PANTHER" id="PTHR10502">
    <property type="entry name" value="ANNEXIN"/>
    <property type="match status" value="1"/>
</dbReference>
<proteinExistence type="inferred from homology"/>
<dbReference type="GO" id="GO:0005634">
    <property type="term" value="C:nucleus"/>
    <property type="evidence" value="ECO:0007669"/>
    <property type="project" value="TreeGrafter"/>
</dbReference>